<evidence type="ECO:0000256" key="1">
    <source>
        <dbReference type="SAM" id="MobiDB-lite"/>
    </source>
</evidence>
<evidence type="ECO:0000313" key="2">
    <source>
        <dbReference type="EMBL" id="KFG31370.1"/>
    </source>
</evidence>
<accession>A0A086JGV2</accession>
<gene>
    <name evidence="2" type="ORF">TGP89_364690</name>
</gene>
<dbReference type="EMBL" id="AEYI02001963">
    <property type="protein sequence ID" value="KFG31370.1"/>
    <property type="molecule type" value="Genomic_DNA"/>
</dbReference>
<sequence>MARHQAATGGSQLPAVTTVKHADLSSEVVVECVLLPTNSRRRHRYPLETTLSQLASETEKALARPAKVISISRFPDRNDSHREPLPFTTDLRSLGAETGGFLTLEVALRRTEEDITQELPEEEGKRNGGEEETDKMTANTFGARERISEETDEEHGHSEGGACQLTPGLPGEVNPAVSIAIERWRAFSSGINNHNASTLFCSSTAASQWPESDKNVYD</sequence>
<name>A0A086JGV2_TOXGO</name>
<evidence type="ECO:0000313" key="3">
    <source>
        <dbReference type="Proteomes" id="UP000028828"/>
    </source>
</evidence>
<proteinExistence type="predicted"/>
<dbReference type="VEuPathDB" id="ToxoDB:TGP89_364690"/>
<dbReference type="Proteomes" id="UP000028828">
    <property type="component" value="Unassembled WGS sequence"/>
</dbReference>
<comment type="caution">
    <text evidence="2">The sequence shown here is derived from an EMBL/GenBank/DDBJ whole genome shotgun (WGS) entry which is preliminary data.</text>
</comment>
<feature type="region of interest" description="Disordered" evidence="1">
    <location>
        <begin position="114"/>
        <end position="169"/>
    </location>
</feature>
<reference evidence="2 3" key="1">
    <citation type="submission" date="2014-03" db="EMBL/GenBank/DDBJ databases">
        <authorList>
            <person name="Sibley D."/>
            <person name="Venepally P."/>
            <person name="Karamycheva S."/>
            <person name="Hadjithomas M."/>
            <person name="Khan A."/>
            <person name="Brunk B."/>
            <person name="Roos D."/>
            <person name="Caler E."/>
            <person name="Lorenzi H."/>
        </authorList>
    </citation>
    <scope>NUCLEOTIDE SEQUENCE [LARGE SCALE GENOMIC DNA]</scope>
    <source>
        <strain evidence="3">p89</strain>
    </source>
</reference>
<feature type="compositionally biased region" description="Basic and acidic residues" evidence="1">
    <location>
        <begin position="143"/>
        <end position="158"/>
    </location>
</feature>
<protein>
    <submittedName>
        <fullName evidence="2">Uncharacterized protein</fullName>
    </submittedName>
</protein>
<organism evidence="2 3">
    <name type="scientific">Toxoplasma gondii p89</name>
    <dbReference type="NCBI Taxonomy" id="943119"/>
    <lineage>
        <taxon>Eukaryota</taxon>
        <taxon>Sar</taxon>
        <taxon>Alveolata</taxon>
        <taxon>Apicomplexa</taxon>
        <taxon>Conoidasida</taxon>
        <taxon>Coccidia</taxon>
        <taxon>Eucoccidiorida</taxon>
        <taxon>Eimeriorina</taxon>
        <taxon>Sarcocystidae</taxon>
        <taxon>Toxoplasma</taxon>
    </lineage>
</organism>
<dbReference type="AlphaFoldDB" id="A0A086JGV2"/>